<evidence type="ECO:0000256" key="4">
    <source>
        <dbReference type="ARBA" id="ARBA00022989"/>
    </source>
</evidence>
<evidence type="ECO:0000256" key="1">
    <source>
        <dbReference type="ARBA" id="ARBA00004370"/>
    </source>
</evidence>
<comment type="subcellular location">
    <subcellularLocation>
        <location evidence="1">Membrane</location>
    </subcellularLocation>
</comment>
<keyword evidence="5 6" id="KW-0472">Membrane</keyword>
<feature type="transmembrane region" description="Helical" evidence="6">
    <location>
        <begin position="234"/>
        <end position="261"/>
    </location>
</feature>
<name>A0A6C0F4E1_9ZZZZ</name>
<dbReference type="AlphaFoldDB" id="A0A6C0F4E1"/>
<evidence type="ECO:0000256" key="2">
    <source>
        <dbReference type="ARBA" id="ARBA00009530"/>
    </source>
</evidence>
<comment type="similarity">
    <text evidence="2">Belongs to the UPF0057 (PMP3) family.</text>
</comment>
<evidence type="ECO:0000256" key="5">
    <source>
        <dbReference type="ARBA" id="ARBA00023136"/>
    </source>
</evidence>
<dbReference type="InterPro" id="IPR000612">
    <property type="entry name" value="PMP3"/>
</dbReference>
<evidence type="ECO:0000313" key="7">
    <source>
        <dbReference type="EMBL" id="QHT34095.1"/>
    </source>
</evidence>
<keyword evidence="3 6" id="KW-0812">Transmembrane</keyword>
<reference evidence="7" key="1">
    <citation type="journal article" date="2020" name="Nature">
        <title>Giant virus diversity and host interactions through global metagenomics.</title>
        <authorList>
            <person name="Schulz F."/>
            <person name="Roux S."/>
            <person name="Paez-Espino D."/>
            <person name="Jungbluth S."/>
            <person name="Walsh D.A."/>
            <person name="Denef V.J."/>
            <person name="McMahon K.D."/>
            <person name="Konstantinidis K.T."/>
            <person name="Eloe-Fadrosh E.A."/>
            <person name="Kyrpides N.C."/>
            <person name="Woyke T."/>
        </authorList>
    </citation>
    <scope>NUCLEOTIDE SEQUENCE</scope>
    <source>
        <strain evidence="7">GVMAG-M-3300009161-52</strain>
    </source>
</reference>
<feature type="transmembrane region" description="Helical" evidence="6">
    <location>
        <begin position="210"/>
        <end position="228"/>
    </location>
</feature>
<organism evidence="7">
    <name type="scientific">viral metagenome</name>
    <dbReference type="NCBI Taxonomy" id="1070528"/>
    <lineage>
        <taxon>unclassified sequences</taxon>
        <taxon>metagenomes</taxon>
        <taxon>organismal metagenomes</taxon>
    </lineage>
</organism>
<dbReference type="Pfam" id="PF01679">
    <property type="entry name" value="Pmp3"/>
    <property type="match status" value="1"/>
</dbReference>
<evidence type="ECO:0000256" key="6">
    <source>
        <dbReference type="SAM" id="Phobius"/>
    </source>
</evidence>
<feature type="transmembrane region" description="Helical" evidence="6">
    <location>
        <begin position="97"/>
        <end position="124"/>
    </location>
</feature>
<protein>
    <submittedName>
        <fullName evidence="7">Uncharacterized protein</fullName>
    </submittedName>
</protein>
<keyword evidence="4 6" id="KW-1133">Transmembrane helix</keyword>
<feature type="transmembrane region" description="Helical" evidence="6">
    <location>
        <begin position="136"/>
        <end position="161"/>
    </location>
</feature>
<accession>A0A6C0F4E1</accession>
<dbReference type="GO" id="GO:0016020">
    <property type="term" value="C:membrane"/>
    <property type="evidence" value="ECO:0007669"/>
    <property type="project" value="UniProtKB-SubCell"/>
</dbReference>
<dbReference type="EMBL" id="MN738985">
    <property type="protein sequence ID" value="QHT34095.1"/>
    <property type="molecule type" value="Genomic_DNA"/>
</dbReference>
<proteinExistence type="inferred from homology"/>
<evidence type="ECO:0000256" key="3">
    <source>
        <dbReference type="ARBA" id="ARBA00022692"/>
    </source>
</evidence>
<sequence>MLDEKDKYISINDKYINLATLPKNIVTLEDVIEYNNNTHNDNYYIIHHGKIISKSLSITSLFKLYQNQDTISINVITRLRGGGLFDMFASIIKIGEVFIFLGEAIVWLGKFIFWFLKFIAWVFIDLLNPAKLATDFFGALMVITIAICRIPFDIILSVFTIGTNLIGGWLQGFWGWDQSSLTVNDRNSKYFKNINRNKGSKCYLTNSNTVPFSIILGTILCPPVGVFMDLGITGWVNIIICILLTLLFYLPGLVYALLIIYS</sequence>